<accession>A0AAX3UFP7</accession>
<dbReference type="PANTHER" id="PTHR39201:SF1">
    <property type="entry name" value="FLAVODOXIN-LIKE DOMAIN-CONTAINING PROTEIN"/>
    <property type="match status" value="1"/>
</dbReference>
<dbReference type="EMBL" id="CP123735">
    <property type="protein sequence ID" value="WGO86320.1"/>
    <property type="molecule type" value="Genomic_DNA"/>
</dbReference>
<dbReference type="PANTHER" id="PTHR39201">
    <property type="entry name" value="EXPORTED PROTEIN-RELATED"/>
    <property type="match status" value="1"/>
</dbReference>
<dbReference type="InterPro" id="IPR008254">
    <property type="entry name" value="Flavodoxin/NO_synth"/>
</dbReference>
<proteinExistence type="predicted"/>
<evidence type="ECO:0000313" key="2">
    <source>
        <dbReference type="EMBL" id="SDA61820.1"/>
    </source>
</evidence>
<reference evidence="3" key="2">
    <citation type="journal article" date="2022" name="Food Funct.">
        <title>Lactobacillus kefiranofaciens ZW18 from Kefir enhances the anti-tumor effect of anti-programmed cell death 1 (PD-1) immunotherapy by modulating the gut microbiota.</title>
        <authorList>
            <person name="Zhao J."/>
            <person name="Wang Y."/>
            <person name="Wang J."/>
            <person name="Lv M."/>
            <person name="Zhou C."/>
            <person name="Jia L."/>
            <person name="Geng W."/>
        </authorList>
    </citation>
    <scope>NUCLEOTIDE SEQUENCE</scope>
    <source>
        <strain evidence="3">ZW18</strain>
    </source>
</reference>
<dbReference type="RefSeq" id="WP_013854161.1">
    <property type="nucleotide sequence ID" value="NZ_CP061341.1"/>
</dbReference>
<dbReference type="Proteomes" id="UP001242513">
    <property type="component" value="Chromosome"/>
</dbReference>
<dbReference type="Proteomes" id="UP000181860">
    <property type="component" value="Unassembled WGS sequence"/>
</dbReference>
<organism evidence="3 5">
    <name type="scientific">Lactobacillus kefiranofaciens</name>
    <dbReference type="NCBI Taxonomy" id="267818"/>
    <lineage>
        <taxon>Bacteria</taxon>
        <taxon>Bacillati</taxon>
        <taxon>Bacillota</taxon>
        <taxon>Bacilli</taxon>
        <taxon>Lactobacillales</taxon>
        <taxon>Lactobacillaceae</taxon>
        <taxon>Lactobacillus</taxon>
    </lineage>
</organism>
<dbReference type="SUPFAM" id="SSF52218">
    <property type="entry name" value="Flavoproteins"/>
    <property type="match status" value="1"/>
</dbReference>
<dbReference type="Gene3D" id="3.40.50.360">
    <property type="match status" value="1"/>
</dbReference>
<dbReference type="Pfam" id="PF12682">
    <property type="entry name" value="Flavodoxin_4"/>
    <property type="match status" value="1"/>
</dbReference>
<evidence type="ECO:0000313" key="5">
    <source>
        <dbReference type="Proteomes" id="UP001242513"/>
    </source>
</evidence>
<evidence type="ECO:0000313" key="3">
    <source>
        <dbReference type="EMBL" id="WGO86320.1"/>
    </source>
</evidence>
<dbReference type="PROSITE" id="PS50902">
    <property type="entry name" value="FLAVODOXIN_LIKE"/>
    <property type="match status" value="1"/>
</dbReference>
<keyword evidence="4" id="KW-1185">Reference proteome</keyword>
<reference evidence="3" key="3">
    <citation type="submission" date="2023-04" db="EMBL/GenBank/DDBJ databases">
        <authorList>
            <person name="Wang Y."/>
        </authorList>
    </citation>
    <scope>NUCLEOTIDE SEQUENCE</scope>
    <source>
        <strain evidence="3">ZW18</strain>
    </source>
</reference>
<dbReference type="AlphaFoldDB" id="A0AAX3UFP7"/>
<reference evidence="2 4" key="1">
    <citation type="submission" date="2016-10" db="EMBL/GenBank/DDBJ databases">
        <authorList>
            <person name="Varghese N."/>
            <person name="Submissions S."/>
        </authorList>
    </citation>
    <scope>NUCLEOTIDE SEQUENCE [LARGE SCALE GENOMIC DNA]</scope>
    <source>
        <strain evidence="2 4">ATCC 43761</strain>
    </source>
</reference>
<gene>
    <name evidence="3" type="ORF">QEJ78_02210</name>
    <name evidence="2" type="ORF">SAMN02983011_01708</name>
</gene>
<dbReference type="PROSITE" id="PS00201">
    <property type="entry name" value="FLAVODOXIN"/>
    <property type="match status" value="1"/>
</dbReference>
<protein>
    <submittedName>
        <fullName evidence="3">Flavodoxin</fullName>
    </submittedName>
</protein>
<evidence type="ECO:0000259" key="1">
    <source>
        <dbReference type="PROSITE" id="PS50902"/>
    </source>
</evidence>
<evidence type="ECO:0000313" key="4">
    <source>
        <dbReference type="Proteomes" id="UP000181860"/>
    </source>
</evidence>
<dbReference type="GeneID" id="72686994"/>
<dbReference type="InterPro" id="IPR029039">
    <property type="entry name" value="Flavoprotein-like_sf"/>
</dbReference>
<sequence>MTKKTLILYYSWSGKTKEMAEKINQEIEGSDLKEINVAKDAFDSDQYKTNDIALDQIQGNKAFPEIQLDNIDFNDYDLILVGSPVWSGYPATPIKTLLDEMKNYNGELASFFTSAGTNHKAYISHFKEWANGLNVIGIARDDSAIKDWIK</sequence>
<dbReference type="GO" id="GO:0010181">
    <property type="term" value="F:FMN binding"/>
    <property type="evidence" value="ECO:0007669"/>
    <property type="project" value="InterPro"/>
</dbReference>
<dbReference type="GO" id="GO:0009055">
    <property type="term" value="F:electron transfer activity"/>
    <property type="evidence" value="ECO:0007669"/>
    <property type="project" value="InterPro"/>
</dbReference>
<dbReference type="GO" id="GO:0016651">
    <property type="term" value="F:oxidoreductase activity, acting on NAD(P)H"/>
    <property type="evidence" value="ECO:0007669"/>
    <property type="project" value="UniProtKB-ARBA"/>
</dbReference>
<dbReference type="EMBL" id="FMXC01000021">
    <property type="protein sequence ID" value="SDA61820.1"/>
    <property type="molecule type" value="Genomic_DNA"/>
</dbReference>
<feature type="domain" description="Flavodoxin-like" evidence="1">
    <location>
        <begin position="5"/>
        <end position="150"/>
    </location>
</feature>
<dbReference type="InterPro" id="IPR001226">
    <property type="entry name" value="Flavodoxin_CS"/>
</dbReference>
<name>A0AAX3UFP7_9LACO</name>